<proteinExistence type="predicted"/>
<evidence type="ECO:0000313" key="2">
    <source>
        <dbReference type="Proteomes" id="UP000681720"/>
    </source>
</evidence>
<reference evidence="1" key="1">
    <citation type="submission" date="2021-02" db="EMBL/GenBank/DDBJ databases">
        <authorList>
            <person name="Nowell W R."/>
        </authorList>
    </citation>
    <scope>NUCLEOTIDE SEQUENCE</scope>
</reference>
<protein>
    <submittedName>
        <fullName evidence="1">Uncharacterized protein</fullName>
    </submittedName>
</protein>
<dbReference type="Proteomes" id="UP000681720">
    <property type="component" value="Unassembled WGS sequence"/>
</dbReference>
<dbReference type="EMBL" id="CAJOBJ010369477">
    <property type="protein sequence ID" value="CAF5222744.1"/>
    <property type="molecule type" value="Genomic_DNA"/>
</dbReference>
<feature type="non-terminal residue" evidence="1">
    <location>
        <position position="75"/>
    </location>
</feature>
<accession>A0A8S3K1H8</accession>
<feature type="non-terminal residue" evidence="1">
    <location>
        <position position="1"/>
    </location>
</feature>
<name>A0A8S3K1H8_9BILA</name>
<gene>
    <name evidence="1" type="ORF">GIL414_LOCUS85230</name>
</gene>
<evidence type="ECO:0000313" key="1">
    <source>
        <dbReference type="EMBL" id="CAF5222744.1"/>
    </source>
</evidence>
<dbReference type="AlphaFoldDB" id="A0A8S3K1H8"/>
<sequence length="75" mass="8816">TWAVLLNDMLLFTQRNAIDTRLKLVCNAILLNDIVDFRSSDERQDALIFLSNKPNIPYKIRYPSKCLQYAWQTIL</sequence>
<organism evidence="1 2">
    <name type="scientific">Rotaria magnacalcarata</name>
    <dbReference type="NCBI Taxonomy" id="392030"/>
    <lineage>
        <taxon>Eukaryota</taxon>
        <taxon>Metazoa</taxon>
        <taxon>Spiralia</taxon>
        <taxon>Gnathifera</taxon>
        <taxon>Rotifera</taxon>
        <taxon>Eurotatoria</taxon>
        <taxon>Bdelloidea</taxon>
        <taxon>Philodinida</taxon>
        <taxon>Philodinidae</taxon>
        <taxon>Rotaria</taxon>
    </lineage>
</organism>
<comment type="caution">
    <text evidence="1">The sequence shown here is derived from an EMBL/GenBank/DDBJ whole genome shotgun (WGS) entry which is preliminary data.</text>
</comment>